<dbReference type="GO" id="GO:0008168">
    <property type="term" value="F:methyltransferase activity"/>
    <property type="evidence" value="ECO:0007669"/>
    <property type="project" value="UniProtKB-KW"/>
</dbReference>
<sequence length="110" mass="12370">MAHLQIGATHTGQKQLESPITIMHWISLLLSFACPPILTRARLKTSQRNSFHDIIHQKEMSSIKNDLQQAMEEEVNAQAQVLKHIYGFAESLTLECAFELGGPDILHKHG</sequence>
<dbReference type="EMBL" id="QPKB01000006">
    <property type="protein sequence ID" value="RWR86919.1"/>
    <property type="molecule type" value="Genomic_DNA"/>
</dbReference>
<protein>
    <submittedName>
        <fullName evidence="2">RS-norcoclaurine 6-O-methyltransferase-like protein</fullName>
    </submittedName>
</protein>
<proteinExistence type="predicted"/>
<keyword evidence="2" id="KW-0489">Methyltransferase</keyword>
<organism evidence="2 3">
    <name type="scientific">Cinnamomum micranthum f. kanehirae</name>
    <dbReference type="NCBI Taxonomy" id="337451"/>
    <lineage>
        <taxon>Eukaryota</taxon>
        <taxon>Viridiplantae</taxon>
        <taxon>Streptophyta</taxon>
        <taxon>Embryophyta</taxon>
        <taxon>Tracheophyta</taxon>
        <taxon>Spermatophyta</taxon>
        <taxon>Magnoliopsida</taxon>
        <taxon>Magnoliidae</taxon>
        <taxon>Laurales</taxon>
        <taxon>Lauraceae</taxon>
        <taxon>Cinnamomum</taxon>
    </lineage>
</organism>
<dbReference type="SUPFAM" id="SSF46785">
    <property type="entry name" value="Winged helix' DNA-binding domain"/>
    <property type="match status" value="1"/>
</dbReference>
<evidence type="ECO:0000313" key="2">
    <source>
        <dbReference type="EMBL" id="RWR86919.1"/>
    </source>
</evidence>
<evidence type="ECO:0000313" key="3">
    <source>
        <dbReference type="Proteomes" id="UP000283530"/>
    </source>
</evidence>
<dbReference type="InterPro" id="IPR036388">
    <property type="entry name" value="WH-like_DNA-bd_sf"/>
</dbReference>
<keyword evidence="1" id="KW-0472">Membrane</keyword>
<feature type="transmembrane region" description="Helical" evidence="1">
    <location>
        <begin position="20"/>
        <end position="38"/>
    </location>
</feature>
<keyword evidence="2" id="KW-0808">Transferase</keyword>
<dbReference type="AlphaFoldDB" id="A0A3S3NG35"/>
<accession>A0A3S3NG35</accession>
<dbReference type="Proteomes" id="UP000283530">
    <property type="component" value="Unassembled WGS sequence"/>
</dbReference>
<reference evidence="2 3" key="1">
    <citation type="journal article" date="2019" name="Nat. Plants">
        <title>Stout camphor tree genome fills gaps in understanding of flowering plant genome evolution.</title>
        <authorList>
            <person name="Chaw S.M."/>
            <person name="Liu Y.C."/>
            <person name="Wu Y.W."/>
            <person name="Wang H.Y."/>
            <person name="Lin C.I."/>
            <person name="Wu C.S."/>
            <person name="Ke H.M."/>
            <person name="Chang L.Y."/>
            <person name="Hsu C.Y."/>
            <person name="Yang H.T."/>
            <person name="Sudianto E."/>
            <person name="Hsu M.H."/>
            <person name="Wu K.P."/>
            <person name="Wang L.N."/>
            <person name="Leebens-Mack J.H."/>
            <person name="Tsai I.J."/>
        </authorList>
    </citation>
    <scope>NUCLEOTIDE SEQUENCE [LARGE SCALE GENOMIC DNA]</scope>
    <source>
        <strain evidence="3">cv. Chaw 1501</strain>
        <tissue evidence="2">Young leaves</tissue>
    </source>
</reference>
<keyword evidence="1" id="KW-1133">Transmembrane helix</keyword>
<keyword evidence="1" id="KW-0812">Transmembrane</keyword>
<dbReference type="GO" id="GO:0032259">
    <property type="term" value="P:methylation"/>
    <property type="evidence" value="ECO:0007669"/>
    <property type="project" value="UniProtKB-KW"/>
</dbReference>
<comment type="caution">
    <text evidence="2">The sequence shown here is derived from an EMBL/GenBank/DDBJ whole genome shotgun (WGS) entry which is preliminary data.</text>
</comment>
<keyword evidence="3" id="KW-1185">Reference proteome</keyword>
<dbReference type="Gene3D" id="1.10.10.10">
    <property type="entry name" value="Winged helix-like DNA-binding domain superfamily/Winged helix DNA-binding domain"/>
    <property type="match status" value="1"/>
</dbReference>
<evidence type="ECO:0000256" key="1">
    <source>
        <dbReference type="SAM" id="Phobius"/>
    </source>
</evidence>
<name>A0A3S3NG35_9MAGN</name>
<dbReference type="InterPro" id="IPR036390">
    <property type="entry name" value="WH_DNA-bd_sf"/>
</dbReference>
<gene>
    <name evidence="2" type="ORF">CKAN_01584300</name>
</gene>